<evidence type="ECO:0000313" key="2">
    <source>
        <dbReference type="Proteomes" id="UP000181936"/>
    </source>
</evidence>
<accession>A0A1L3MNB8</accession>
<sequence length="79" mass="9339">MKIKELEQKLLEINVPKDIYSILKGGLPNEQYCITKDGDNWEVYYSERGNKSGLKVFDHEENACEYFYKKVEKYAPKNN</sequence>
<dbReference type="OrthoDB" id="8239791at2"/>
<name>A0A1L3MNB8_9BACI</name>
<gene>
    <name evidence="1" type="ORF">A9C19_03070</name>
</gene>
<dbReference type="EMBL" id="CP016020">
    <property type="protein sequence ID" value="APH03821.1"/>
    <property type="molecule type" value="Genomic_DNA"/>
</dbReference>
<proteinExistence type="predicted"/>
<dbReference type="Proteomes" id="UP000181936">
    <property type="component" value="Chromosome"/>
</dbReference>
<reference evidence="1 2" key="1">
    <citation type="journal article" date="2016" name="Sci. Rep.">
        <title>Complete genome sequence and transcriptomic analysis of a novel marine strain Bacillus weihaiensis reveals the mechanism of brown algae degradation.</title>
        <authorList>
            <person name="Zhu Y."/>
            <person name="Chen P."/>
            <person name="Bao Y."/>
            <person name="Men Y."/>
            <person name="Zeng Y."/>
            <person name="Yang J."/>
            <person name="Sun J."/>
            <person name="Sun Y."/>
        </authorList>
    </citation>
    <scope>NUCLEOTIDE SEQUENCE [LARGE SCALE GENOMIC DNA]</scope>
    <source>
        <strain evidence="1 2">Alg07</strain>
    </source>
</reference>
<evidence type="ECO:0008006" key="3">
    <source>
        <dbReference type="Google" id="ProtNLM"/>
    </source>
</evidence>
<organism evidence="1 2">
    <name type="scientific">Bacillus weihaiensis</name>
    <dbReference type="NCBI Taxonomy" id="1547283"/>
    <lineage>
        <taxon>Bacteria</taxon>
        <taxon>Bacillati</taxon>
        <taxon>Bacillota</taxon>
        <taxon>Bacilli</taxon>
        <taxon>Bacillales</taxon>
        <taxon>Bacillaceae</taxon>
        <taxon>Bacillus</taxon>
    </lineage>
</organism>
<dbReference type="AlphaFoldDB" id="A0A1L3MNB8"/>
<protein>
    <recommendedName>
        <fullName evidence="3">Knr4/Smi1-like domain-containing protein</fullName>
    </recommendedName>
</protein>
<dbReference type="KEGG" id="bwh:A9C19_03070"/>
<dbReference type="RefSeq" id="WP_072578613.1">
    <property type="nucleotide sequence ID" value="NZ_CP016020.1"/>
</dbReference>
<keyword evidence="2" id="KW-1185">Reference proteome</keyword>
<evidence type="ECO:0000313" key="1">
    <source>
        <dbReference type="EMBL" id="APH03821.1"/>
    </source>
</evidence>